<dbReference type="Gene3D" id="3.40.190.10">
    <property type="entry name" value="Periplasmic binding protein-like II"/>
    <property type="match status" value="2"/>
</dbReference>
<dbReference type="InterPro" id="IPR050490">
    <property type="entry name" value="Bact_solute-bd_prot1"/>
</dbReference>
<evidence type="ECO:0000256" key="2">
    <source>
        <dbReference type="ARBA" id="ARBA00022448"/>
    </source>
</evidence>
<feature type="compositionally biased region" description="Gly residues" evidence="4">
    <location>
        <begin position="47"/>
        <end position="73"/>
    </location>
</feature>
<comment type="caution">
    <text evidence="5">The sequence shown here is derived from an EMBL/GenBank/DDBJ whole genome shotgun (WGS) entry which is preliminary data.</text>
</comment>
<feature type="region of interest" description="Disordered" evidence="4">
    <location>
        <begin position="47"/>
        <end position="78"/>
    </location>
</feature>
<evidence type="ECO:0000256" key="1">
    <source>
        <dbReference type="ARBA" id="ARBA00008520"/>
    </source>
</evidence>
<comment type="similarity">
    <text evidence="1">Belongs to the bacterial solute-binding protein 1 family.</text>
</comment>
<reference evidence="5" key="1">
    <citation type="submission" date="2021-06" db="EMBL/GenBank/DDBJ databases">
        <title>New haloarchaea isolates fom saline soil.</title>
        <authorList>
            <person name="Duran-Viseras A."/>
            <person name="Sanchez-Porro C.S."/>
            <person name="Ventosa A."/>
        </authorList>
    </citation>
    <scope>NUCLEOTIDE SEQUENCE</scope>
    <source>
        <strain evidence="5">JCM 18369</strain>
    </source>
</reference>
<dbReference type="SUPFAM" id="SSF53850">
    <property type="entry name" value="Periplasmic binding protein-like II"/>
    <property type="match status" value="1"/>
</dbReference>
<accession>A0AA41G5J1</accession>
<dbReference type="RefSeq" id="WP_162415228.1">
    <property type="nucleotide sequence ID" value="NZ_JAHQXE010000008.1"/>
</dbReference>
<dbReference type="PROSITE" id="PS51318">
    <property type="entry name" value="TAT"/>
    <property type="match status" value="1"/>
</dbReference>
<dbReference type="PANTHER" id="PTHR43649:SF34">
    <property type="entry name" value="ABC TRANSPORTER PERIPLASMIC-BINDING PROTEIN YCJN-RELATED"/>
    <property type="match status" value="1"/>
</dbReference>
<evidence type="ECO:0000313" key="6">
    <source>
        <dbReference type="Proteomes" id="UP001166304"/>
    </source>
</evidence>
<dbReference type="Proteomes" id="UP001166304">
    <property type="component" value="Unassembled WGS sequence"/>
</dbReference>
<evidence type="ECO:0000256" key="4">
    <source>
        <dbReference type="SAM" id="MobiDB-lite"/>
    </source>
</evidence>
<dbReference type="InterPro" id="IPR006311">
    <property type="entry name" value="TAT_signal"/>
</dbReference>
<evidence type="ECO:0000313" key="5">
    <source>
        <dbReference type="EMBL" id="MBV0903899.1"/>
    </source>
</evidence>
<sequence>MSDNGTSDERESTGVSRRRFVRAAGASGVVAGLAGCADFVGGGGDGSGGGDGNSGGDGGDGGSTGDGNGGSGGTTVQWGFDPVAAQNNGDAIKQALHDNGLSDDITVQLVPRNQETGQARANYNRLLSAGETDPDMFLMDNGWTNIFIQRGQLQNLTEFLSEELVTEVDENYFSAFTDTARDPGSGNLFGVPVFPDFPTMQYRKDLVEEAGYDPEGENWATEPMTWEKWSNIAADVHDNSGVDYGFTTQWDIYVGTACCTFNEVMSSWGGAYFGGRDNLFGPVGDRPITVNEPETIQSLNMMRKFVHNEDFGGTFDGYGGGFTPTNILGWTEESSRAPFAQGNAVFHRNWPYSLALTGRNPEETEDPALGEDLGAMPIPYAVPESEAAQPGTGGTTAALGGWHMTVNPNTGQPDAVKQVIRAAMQPDFQLTLLSIQGWLPPRPELFNSEEARDVPVVGRYMDTLQVAGQNTMPRPVTSVWSNQTSKIAQQANRAVGQEVSSEQAMNTLAESLAATEGN</sequence>
<gene>
    <name evidence="5" type="ORF">KTS37_19110</name>
</gene>
<keyword evidence="3" id="KW-0732">Signal</keyword>
<dbReference type="Pfam" id="PF13416">
    <property type="entry name" value="SBP_bac_8"/>
    <property type="match status" value="1"/>
</dbReference>
<keyword evidence="6" id="KW-1185">Reference proteome</keyword>
<dbReference type="AlphaFoldDB" id="A0AA41G5J1"/>
<keyword evidence="2" id="KW-0813">Transport</keyword>
<organism evidence="5 6">
    <name type="scientific">Haloarcula salina</name>
    <dbReference type="NCBI Taxonomy" id="1429914"/>
    <lineage>
        <taxon>Archaea</taxon>
        <taxon>Methanobacteriati</taxon>
        <taxon>Methanobacteriota</taxon>
        <taxon>Stenosarchaea group</taxon>
        <taxon>Halobacteria</taxon>
        <taxon>Halobacteriales</taxon>
        <taxon>Haloarculaceae</taxon>
        <taxon>Haloarcula</taxon>
    </lineage>
</organism>
<dbReference type="InterPro" id="IPR006059">
    <property type="entry name" value="SBP"/>
</dbReference>
<protein>
    <submittedName>
        <fullName evidence="5">Substrate-binding domain-containing protein</fullName>
    </submittedName>
</protein>
<proteinExistence type="inferred from homology"/>
<dbReference type="PANTHER" id="PTHR43649">
    <property type="entry name" value="ARABINOSE-BINDING PROTEIN-RELATED"/>
    <property type="match status" value="1"/>
</dbReference>
<name>A0AA41G5J1_9EURY</name>
<evidence type="ECO:0000256" key="3">
    <source>
        <dbReference type="ARBA" id="ARBA00022729"/>
    </source>
</evidence>
<dbReference type="EMBL" id="JAHQXE010000008">
    <property type="protein sequence ID" value="MBV0903899.1"/>
    <property type="molecule type" value="Genomic_DNA"/>
</dbReference>